<evidence type="ECO:0008006" key="3">
    <source>
        <dbReference type="Google" id="ProtNLM"/>
    </source>
</evidence>
<dbReference type="GO" id="GO:0005886">
    <property type="term" value="C:plasma membrane"/>
    <property type="evidence" value="ECO:0007669"/>
    <property type="project" value="UniProtKB-SubCell"/>
</dbReference>
<protein>
    <recommendedName>
        <fullName evidence="3">ABC transporter permease subunit</fullName>
    </recommendedName>
</protein>
<keyword evidence="1" id="KW-0812">Transmembrane</keyword>
<reference evidence="2" key="2">
    <citation type="journal article" date="2015" name="ISME J.">
        <title>A new class of marine Euryarchaeota group II from the Mediterranean deep chlorophyll maximum.</title>
        <authorList>
            <person name="Martin-Cuadrado A.B."/>
            <person name="Garcia-Heredia I."/>
            <person name="Molto A.G."/>
            <person name="Lopez-Ubeda R."/>
            <person name="Kimes N."/>
            <person name="Lopez-Garcia P."/>
            <person name="Moreira D."/>
            <person name="Rodriguez-Valera F."/>
        </authorList>
    </citation>
    <scope>NUCLEOTIDE SEQUENCE</scope>
</reference>
<proteinExistence type="predicted"/>
<organism evidence="2">
    <name type="scientific">uncultured Poseidoniia archaeon</name>
    <dbReference type="NCBI Taxonomy" id="1697135"/>
    <lineage>
        <taxon>Archaea</taxon>
        <taxon>Methanobacteriati</taxon>
        <taxon>Thermoplasmatota</taxon>
        <taxon>Candidatus Poseidoniia</taxon>
        <taxon>environmental samples</taxon>
    </lineage>
</organism>
<name>A0A1B1TFC1_9ARCH</name>
<accession>A0A1B1TFC1</accession>
<sequence>MLPILILFIPGMAWGFSDPGVMLPGGVIPSSATEVMFYTSLGIVFGATMCAVLLSFDGVSKDRASGVLEIKLSQPMPRSHQSIALVIGHWFAILIPIWILWSISFVIVNYRMGDWPSIVDALTSFISVALILLWYVLFSLIASSHAKEQGTSIAFGVGVWFLFTFLWALVTTMVAFASGVSIGEENDAKWISLEGTLDLFSPNGVFHHLLETRLNDVERGVSPILAWIVALVWSVLPWYWFNSRMKTIQP</sequence>
<feature type="transmembrane region" description="Helical" evidence="1">
    <location>
        <begin position="35"/>
        <end position="56"/>
    </location>
</feature>
<dbReference type="Pfam" id="PF12679">
    <property type="entry name" value="ABC2_membrane_2"/>
    <property type="match status" value="1"/>
</dbReference>
<feature type="transmembrane region" description="Helical" evidence="1">
    <location>
        <begin position="121"/>
        <end position="141"/>
    </location>
</feature>
<keyword evidence="1" id="KW-1133">Transmembrane helix</keyword>
<feature type="transmembrane region" description="Helical" evidence="1">
    <location>
        <begin position="83"/>
        <end position="101"/>
    </location>
</feature>
<feature type="transmembrane region" description="Helical" evidence="1">
    <location>
        <begin position="153"/>
        <end position="177"/>
    </location>
</feature>
<evidence type="ECO:0000313" key="2">
    <source>
        <dbReference type="EMBL" id="ANV80952.1"/>
    </source>
</evidence>
<reference evidence="2" key="1">
    <citation type="submission" date="2014-11" db="EMBL/GenBank/DDBJ databases">
        <authorList>
            <person name="Zhu J."/>
            <person name="Qi W."/>
            <person name="Song R."/>
        </authorList>
    </citation>
    <scope>NUCLEOTIDE SEQUENCE</scope>
</reference>
<dbReference type="GO" id="GO:0140359">
    <property type="term" value="F:ABC-type transporter activity"/>
    <property type="evidence" value="ECO:0007669"/>
    <property type="project" value="InterPro"/>
</dbReference>
<keyword evidence="1" id="KW-0472">Membrane</keyword>
<evidence type="ECO:0000256" key="1">
    <source>
        <dbReference type="SAM" id="Phobius"/>
    </source>
</evidence>
<dbReference type="AlphaFoldDB" id="A0A1B1TFC1"/>
<dbReference type="EMBL" id="KP211913">
    <property type="protein sequence ID" value="ANV80952.1"/>
    <property type="molecule type" value="Genomic_DNA"/>
</dbReference>
<feature type="transmembrane region" description="Helical" evidence="1">
    <location>
        <begin position="224"/>
        <end position="241"/>
    </location>
</feature>